<dbReference type="GO" id="GO:0036297">
    <property type="term" value="P:interstrand cross-link repair"/>
    <property type="evidence" value="ECO:0007669"/>
    <property type="project" value="TreeGrafter"/>
</dbReference>
<gene>
    <name evidence="6" type="ORF">SCLCIDRAFT_17045</name>
</gene>
<dbReference type="InterPro" id="IPR055227">
    <property type="entry name" value="HRQ1_WHD"/>
</dbReference>
<feature type="compositionally biased region" description="Basic residues" evidence="3">
    <location>
        <begin position="15"/>
        <end position="24"/>
    </location>
</feature>
<dbReference type="InterPro" id="IPR011545">
    <property type="entry name" value="DEAD/DEAH_box_helicase_dom"/>
</dbReference>
<dbReference type="HOGENOM" id="CLU_000809_1_0_1"/>
<dbReference type="PROSITE" id="PS51192">
    <property type="entry name" value="HELICASE_ATP_BIND_1"/>
    <property type="match status" value="1"/>
</dbReference>
<reference evidence="6 7" key="1">
    <citation type="submission" date="2014-04" db="EMBL/GenBank/DDBJ databases">
        <authorList>
            <consortium name="DOE Joint Genome Institute"/>
            <person name="Kuo A."/>
            <person name="Kohler A."/>
            <person name="Nagy L.G."/>
            <person name="Floudas D."/>
            <person name="Copeland A."/>
            <person name="Barry K.W."/>
            <person name="Cichocki N."/>
            <person name="Veneault-Fourrey C."/>
            <person name="LaButti K."/>
            <person name="Lindquist E.A."/>
            <person name="Lipzen A."/>
            <person name="Lundell T."/>
            <person name="Morin E."/>
            <person name="Murat C."/>
            <person name="Sun H."/>
            <person name="Tunlid A."/>
            <person name="Henrissat B."/>
            <person name="Grigoriev I.V."/>
            <person name="Hibbett D.S."/>
            <person name="Martin F."/>
            <person name="Nordberg H.P."/>
            <person name="Cantor M.N."/>
            <person name="Hua S.X."/>
        </authorList>
    </citation>
    <scope>NUCLEOTIDE SEQUENCE [LARGE SCALE GENOMIC DNA]</scope>
    <source>
        <strain evidence="6 7">Foug A</strain>
    </source>
</reference>
<feature type="region of interest" description="Disordered" evidence="3">
    <location>
        <begin position="1"/>
        <end position="39"/>
    </location>
</feature>
<dbReference type="InterPro" id="IPR027417">
    <property type="entry name" value="P-loop_NTPase"/>
</dbReference>
<proteinExistence type="predicted"/>
<dbReference type="Pfam" id="PF00271">
    <property type="entry name" value="Helicase_C"/>
    <property type="match status" value="1"/>
</dbReference>
<dbReference type="SMART" id="SM00487">
    <property type="entry name" value="DEXDc"/>
    <property type="match status" value="1"/>
</dbReference>
<dbReference type="InterPro" id="IPR018973">
    <property type="entry name" value="MZB"/>
</dbReference>
<dbReference type="AlphaFoldDB" id="A0A0C3DLF0"/>
<feature type="domain" description="Helicase C-terminal" evidence="5">
    <location>
        <begin position="512"/>
        <end position="663"/>
    </location>
</feature>
<evidence type="ECO:0000256" key="3">
    <source>
        <dbReference type="SAM" id="MobiDB-lite"/>
    </source>
</evidence>
<dbReference type="Gene3D" id="3.40.50.300">
    <property type="entry name" value="P-loop containing nucleotide triphosphate hydrolases"/>
    <property type="match status" value="2"/>
</dbReference>
<dbReference type="Pfam" id="PF09369">
    <property type="entry name" value="MZB"/>
    <property type="match status" value="1"/>
</dbReference>
<evidence type="ECO:0000259" key="5">
    <source>
        <dbReference type="PROSITE" id="PS51194"/>
    </source>
</evidence>
<dbReference type="GO" id="GO:0005634">
    <property type="term" value="C:nucleus"/>
    <property type="evidence" value="ECO:0007669"/>
    <property type="project" value="TreeGrafter"/>
</dbReference>
<dbReference type="GO" id="GO:0043138">
    <property type="term" value="F:3'-5' DNA helicase activity"/>
    <property type="evidence" value="ECO:0007669"/>
    <property type="project" value="TreeGrafter"/>
</dbReference>
<dbReference type="PROSITE" id="PS51194">
    <property type="entry name" value="HELICASE_CTER"/>
    <property type="match status" value="1"/>
</dbReference>
<dbReference type="OrthoDB" id="18781at2759"/>
<evidence type="ECO:0000259" key="4">
    <source>
        <dbReference type="PROSITE" id="PS51192"/>
    </source>
</evidence>
<keyword evidence="2" id="KW-0067">ATP-binding</keyword>
<dbReference type="GO" id="GO:0006289">
    <property type="term" value="P:nucleotide-excision repair"/>
    <property type="evidence" value="ECO:0007669"/>
    <property type="project" value="TreeGrafter"/>
</dbReference>
<keyword evidence="1" id="KW-0547">Nucleotide-binding</keyword>
<dbReference type="CDD" id="cd18797">
    <property type="entry name" value="SF2_C_Hrq"/>
    <property type="match status" value="1"/>
</dbReference>
<dbReference type="InterPro" id="IPR014939">
    <property type="entry name" value="CDT1_Gemini-bd-like"/>
</dbReference>
<evidence type="ECO:0000256" key="2">
    <source>
        <dbReference type="ARBA" id="ARBA00022840"/>
    </source>
</evidence>
<dbReference type="CDD" id="cd17923">
    <property type="entry name" value="DEXHc_Hrq1-like"/>
    <property type="match status" value="1"/>
</dbReference>
<dbReference type="PANTHER" id="PTHR47957:SF3">
    <property type="entry name" value="ATP-DEPENDENT HELICASE HRQ1"/>
    <property type="match status" value="1"/>
</dbReference>
<protein>
    <recommendedName>
        <fullName evidence="8">Helicase ATP-binding domain-containing protein</fullName>
    </recommendedName>
</protein>
<name>A0A0C3DLF0_9AGAM</name>
<dbReference type="Proteomes" id="UP000053989">
    <property type="component" value="Unassembled WGS sequence"/>
</dbReference>
<dbReference type="FunCoup" id="A0A0C3DLF0">
    <property type="interactions" value="279"/>
</dbReference>
<dbReference type="InterPro" id="IPR001650">
    <property type="entry name" value="Helicase_C-like"/>
</dbReference>
<evidence type="ECO:0000313" key="6">
    <source>
        <dbReference type="EMBL" id="KIM57079.1"/>
    </source>
</evidence>
<dbReference type="SUPFAM" id="SSF52540">
    <property type="entry name" value="P-loop containing nucleoside triphosphate hydrolases"/>
    <property type="match status" value="1"/>
</dbReference>
<sequence length="1029" mass="115413">MKRRVENIPSNSKKQGAKKPRTSKARGNQEQDGDPVEGWPEYFRDAPDIVAFQAINTILAFVSSRNNLATTFPAIRSSVEGILKRPLELSKVAELKALLPNRIAFAYIPRSEIHVATLWHEQKSGGNNPDFSLQSQGSSSSKLTEFEEDEHVLVLEFWETSFKKKQRTGMSPATVKKMIKERDEMFQCAVNELLSATPVGEDPVELLQAAARDHVPVNPKANSSSHERMDVPSPENRPSVDDVITEIQKQEGYGNQIVDRRTFTAREAREGFLDEPLSDEIRQALRDSRKIESFYTHQVAAINAISHKKHVIVSTSTASGKSVIYQVPILRFLEGDPSATGLFIYPTKALAQDQIGALQQLLWSCPTLRHVSVATYDGDTPQERRAAIRKDASIIFTNFDTIHMSILPHEELWRGFLRNLKLMAVDELHYYSDLMGSHVAQVIRRLRRICEAVGNREILFVSCSATISKPAQHMRRLFGIEEVDEITEDGAPSGCKDYLVWKPRNGCSAMSDATSLMKYLMKRGVRVIMFCKIRKACELAMKALRTALSSEGRLDILAKVMSYPDRRRIEHEAFSGNLLGIVATNALELGIDIGVLDAVIMLGFPLGLANFRQQAGRAGRRSRDSLAVFVADTPPLDQHYANHPEDLYNKPLDELVIDLDSKEIVEAHLQCAAHELPLSKSDTVFFGPLLPEICDNRLTKDEDGWYLTHPKYLPYPAKHVSIRGIDEEKYVVVEVRKSGEGDRILEELEVSRALFEVYEGGVFLHQGKTFIVKEVSHDSKIAKLERMDVDWITSPRDVDAKQTYRIKEIPNSPHRMFFGRVDVITVVFGFYRILIRKNKILDTVNVNTPPLERHGTGFWFDVPENILDLMRSKDILPAAAIHSACHAWMNHFALAVDLRTECKAPEKEFKATESQRKRPARLIFFEPSGKSGVTAQAFDHASDVLKRAQLAVEACPCTNGCINCILCPRCKENNAVSSKIGALLILQGLLNLEVNDNSVPTQTNEEGGFDTIVKAGFVRPIDGVQVEVA</sequence>
<feature type="domain" description="Helicase ATP-binding" evidence="4">
    <location>
        <begin position="302"/>
        <end position="485"/>
    </location>
</feature>
<dbReference type="GO" id="GO:0005524">
    <property type="term" value="F:ATP binding"/>
    <property type="evidence" value="ECO:0007669"/>
    <property type="project" value="UniProtKB-KW"/>
</dbReference>
<dbReference type="STRING" id="1036808.A0A0C3DLF0"/>
<evidence type="ECO:0000256" key="1">
    <source>
        <dbReference type="ARBA" id="ARBA00022741"/>
    </source>
</evidence>
<keyword evidence="7" id="KW-1185">Reference proteome</keyword>
<dbReference type="Pfam" id="PF22982">
    <property type="entry name" value="WHD_HRQ1"/>
    <property type="match status" value="1"/>
</dbReference>
<accession>A0A0C3DLF0</accession>
<evidence type="ECO:0008006" key="8">
    <source>
        <dbReference type="Google" id="ProtNLM"/>
    </source>
</evidence>
<dbReference type="InterPro" id="IPR014001">
    <property type="entry name" value="Helicase_ATP-bd"/>
</dbReference>
<dbReference type="EMBL" id="KN822106">
    <property type="protein sequence ID" value="KIM57079.1"/>
    <property type="molecule type" value="Genomic_DNA"/>
</dbReference>
<feature type="region of interest" description="Disordered" evidence="3">
    <location>
        <begin position="216"/>
        <end position="239"/>
    </location>
</feature>
<organism evidence="6 7">
    <name type="scientific">Scleroderma citrinum Foug A</name>
    <dbReference type="NCBI Taxonomy" id="1036808"/>
    <lineage>
        <taxon>Eukaryota</taxon>
        <taxon>Fungi</taxon>
        <taxon>Dikarya</taxon>
        <taxon>Basidiomycota</taxon>
        <taxon>Agaricomycotina</taxon>
        <taxon>Agaricomycetes</taxon>
        <taxon>Agaricomycetidae</taxon>
        <taxon>Boletales</taxon>
        <taxon>Sclerodermatineae</taxon>
        <taxon>Sclerodermataceae</taxon>
        <taxon>Scleroderma</taxon>
    </lineage>
</organism>
<dbReference type="InParanoid" id="A0A0C3DLF0"/>
<dbReference type="Pfam" id="PF00270">
    <property type="entry name" value="DEAD"/>
    <property type="match status" value="1"/>
</dbReference>
<dbReference type="PANTHER" id="PTHR47957">
    <property type="entry name" value="ATP-DEPENDENT HELICASE HRQ1"/>
    <property type="match status" value="1"/>
</dbReference>
<dbReference type="Pfam" id="PF08839">
    <property type="entry name" value="CDT1"/>
    <property type="match status" value="1"/>
</dbReference>
<evidence type="ECO:0000313" key="7">
    <source>
        <dbReference type="Proteomes" id="UP000053989"/>
    </source>
</evidence>
<dbReference type="SMART" id="SM00490">
    <property type="entry name" value="HELICc"/>
    <property type="match status" value="1"/>
</dbReference>
<dbReference type="GO" id="GO:0003676">
    <property type="term" value="F:nucleic acid binding"/>
    <property type="evidence" value="ECO:0007669"/>
    <property type="project" value="InterPro"/>
</dbReference>
<reference evidence="7" key="2">
    <citation type="submission" date="2015-01" db="EMBL/GenBank/DDBJ databases">
        <title>Evolutionary Origins and Diversification of the Mycorrhizal Mutualists.</title>
        <authorList>
            <consortium name="DOE Joint Genome Institute"/>
            <consortium name="Mycorrhizal Genomics Consortium"/>
            <person name="Kohler A."/>
            <person name="Kuo A."/>
            <person name="Nagy L.G."/>
            <person name="Floudas D."/>
            <person name="Copeland A."/>
            <person name="Barry K.W."/>
            <person name="Cichocki N."/>
            <person name="Veneault-Fourrey C."/>
            <person name="LaButti K."/>
            <person name="Lindquist E.A."/>
            <person name="Lipzen A."/>
            <person name="Lundell T."/>
            <person name="Morin E."/>
            <person name="Murat C."/>
            <person name="Riley R."/>
            <person name="Ohm R."/>
            <person name="Sun H."/>
            <person name="Tunlid A."/>
            <person name="Henrissat B."/>
            <person name="Grigoriev I.V."/>
            <person name="Hibbett D.S."/>
            <person name="Martin F."/>
        </authorList>
    </citation>
    <scope>NUCLEOTIDE SEQUENCE [LARGE SCALE GENOMIC DNA]</scope>
    <source>
        <strain evidence="7">Foug A</strain>
    </source>
</reference>